<accession>A0A8H5HB61</accession>
<comment type="caution">
    <text evidence="1">The sequence shown here is derived from an EMBL/GenBank/DDBJ whole genome shotgun (WGS) entry which is preliminary data.</text>
</comment>
<evidence type="ECO:0000313" key="1">
    <source>
        <dbReference type="EMBL" id="KAF5379976.1"/>
    </source>
</evidence>
<protein>
    <submittedName>
        <fullName evidence="1">Uncharacterized protein</fullName>
    </submittedName>
</protein>
<sequence length="463" mass="52344">MLLYLSNSIAVWTPSLSVFVELVARLAIYALAIPGFPRWNGESQARVTLEILTLFGTTLTNLRVFRPGLLGASTDKVITPQLMDLASRRLIQVSHEVFDVNVLSMWFCVLNYVVEGSVVVNRGLLDRRSIIIQFIWYACSAGGLNSVIAVVDAGILPILWKFSKTEVELKEPLTEGIQKCLQKHLRRKPLAEIDLGDKDSIESPSSLSIWVKFKKRLVSRIELRRLLEQQQVFCSNGYASPKDQAKCSNAVDVISLSTALVVAKNLNGIESIAWSVDLSRMNQSVHGLNRIPNEREMTIMGEIGKVESWYVRDEVLSKDRTTKLAITNRDDLPIFRLDFTRGPEILQRAQLTLREARWTISTVNWDILVYEYKIAKNYGLDVGPLIVGVFPRPGGEQESRERFRPFQFHKIHHHQNLLAVDLRWGLFIDGRVPIFAGYGPLPSFAIPNNSFTKRGPHTRAPPN</sequence>
<keyword evidence="2" id="KW-1185">Reference proteome</keyword>
<gene>
    <name evidence="1" type="ORF">D9757_010249</name>
</gene>
<dbReference type="Proteomes" id="UP000518752">
    <property type="component" value="Unassembled WGS sequence"/>
</dbReference>
<proteinExistence type="predicted"/>
<dbReference type="EMBL" id="JAACJN010000066">
    <property type="protein sequence ID" value="KAF5379976.1"/>
    <property type="molecule type" value="Genomic_DNA"/>
</dbReference>
<dbReference type="OrthoDB" id="3067133at2759"/>
<evidence type="ECO:0000313" key="2">
    <source>
        <dbReference type="Proteomes" id="UP000518752"/>
    </source>
</evidence>
<dbReference type="AlphaFoldDB" id="A0A8H5HB61"/>
<name>A0A8H5HB61_9AGAR</name>
<organism evidence="1 2">
    <name type="scientific">Collybiopsis confluens</name>
    <dbReference type="NCBI Taxonomy" id="2823264"/>
    <lineage>
        <taxon>Eukaryota</taxon>
        <taxon>Fungi</taxon>
        <taxon>Dikarya</taxon>
        <taxon>Basidiomycota</taxon>
        <taxon>Agaricomycotina</taxon>
        <taxon>Agaricomycetes</taxon>
        <taxon>Agaricomycetidae</taxon>
        <taxon>Agaricales</taxon>
        <taxon>Marasmiineae</taxon>
        <taxon>Omphalotaceae</taxon>
        <taxon>Collybiopsis</taxon>
    </lineage>
</organism>
<reference evidence="1 2" key="1">
    <citation type="journal article" date="2020" name="ISME J.">
        <title>Uncovering the hidden diversity of litter-decomposition mechanisms in mushroom-forming fungi.</title>
        <authorList>
            <person name="Floudas D."/>
            <person name="Bentzer J."/>
            <person name="Ahren D."/>
            <person name="Johansson T."/>
            <person name="Persson P."/>
            <person name="Tunlid A."/>
        </authorList>
    </citation>
    <scope>NUCLEOTIDE SEQUENCE [LARGE SCALE GENOMIC DNA]</scope>
    <source>
        <strain evidence="1 2">CBS 406.79</strain>
    </source>
</reference>